<dbReference type="CDD" id="cd01983">
    <property type="entry name" value="SIMIBI"/>
    <property type="match status" value="1"/>
</dbReference>
<keyword evidence="9 10" id="KW-0573">Peptidoglycan synthesis</keyword>
<keyword evidence="5 9" id="KW-0132">Cell division</keyword>
<evidence type="ECO:0000256" key="4">
    <source>
        <dbReference type="ARBA" id="ARBA00022598"/>
    </source>
</evidence>
<dbReference type="Pfam" id="PF08245">
    <property type="entry name" value="Mur_ligase_M"/>
    <property type="match status" value="1"/>
</dbReference>
<evidence type="ECO:0000256" key="10">
    <source>
        <dbReference type="RuleBase" id="RU003664"/>
    </source>
</evidence>
<feature type="domain" description="Mur ligase C-terminal" evidence="11">
    <location>
        <begin position="320"/>
        <end position="432"/>
    </location>
</feature>
<comment type="pathway">
    <text evidence="2 9 10">Cell wall biogenesis; peptidoglycan biosynthesis.</text>
</comment>
<sequence>MAQHEKPDFKDKKVVVVGLGISGLWTARYLVRHGARVTLSEMNRESDLSPSALDDLKSIGVILETGGHITQTFLDADMIVLSPGVPHDIRPVCAARDNGVPVTGELELASRLIDTPVIAVTGTNGKSTVTTALGSILKDAGYDVFVGGNIGTPLMAYAYEEKRADFVVAEVSSFQLDTSDMFSPYIAVVLNISPDHLDRYSCYEDYTLSKLKIFKNQGHGQFAIVNDDDERLTSFQPSSGVVILRYGFAKKAGRHACVENDRLVTCLEGSSPCSFDLNSYRLPGRHNLENLMAIVLAARAAGIEADVIQRAINQLKGLPHRVEYIMEFEGIAFYDDSKATNVDAAVRAILSFDRPLILIAGGRHKGGDYTPLVTASKGKVKKAIFLGEAKDLLSASFEGAISFLQANDMEEAVSLAFSCAAGGDIVLLAPACSSFDMFRDYGHRGRVFKAAVEKLAQ</sequence>
<keyword evidence="3 9" id="KW-0963">Cytoplasm</keyword>
<comment type="similarity">
    <text evidence="9">Belongs to the MurCDEF family.</text>
</comment>
<dbReference type="GO" id="GO:0008360">
    <property type="term" value="P:regulation of cell shape"/>
    <property type="evidence" value="ECO:0007669"/>
    <property type="project" value="UniProtKB-KW"/>
</dbReference>
<dbReference type="InterPro" id="IPR036615">
    <property type="entry name" value="Mur_ligase_C_dom_sf"/>
</dbReference>
<dbReference type="GO" id="GO:0008764">
    <property type="term" value="F:UDP-N-acetylmuramoylalanine-D-glutamate ligase activity"/>
    <property type="evidence" value="ECO:0007669"/>
    <property type="project" value="UniProtKB-UniRule"/>
</dbReference>
<dbReference type="GO" id="GO:0005524">
    <property type="term" value="F:ATP binding"/>
    <property type="evidence" value="ECO:0007669"/>
    <property type="project" value="UniProtKB-UniRule"/>
</dbReference>
<keyword evidence="7 9" id="KW-0067">ATP-binding</keyword>
<proteinExistence type="inferred from homology"/>
<dbReference type="HAMAP" id="MF_00639">
    <property type="entry name" value="MurD"/>
    <property type="match status" value="1"/>
</dbReference>
<evidence type="ECO:0000256" key="6">
    <source>
        <dbReference type="ARBA" id="ARBA00022741"/>
    </source>
</evidence>
<dbReference type="GO" id="GO:0009252">
    <property type="term" value="P:peptidoglycan biosynthetic process"/>
    <property type="evidence" value="ECO:0007669"/>
    <property type="project" value="UniProtKB-UniRule"/>
</dbReference>
<evidence type="ECO:0000256" key="9">
    <source>
        <dbReference type="HAMAP-Rule" id="MF_00639"/>
    </source>
</evidence>
<dbReference type="PROSITE" id="PS01011">
    <property type="entry name" value="FOLYLPOLYGLU_SYNT_1"/>
    <property type="match status" value="1"/>
</dbReference>
<keyword evidence="9 10" id="KW-0961">Cell wall biogenesis/degradation</keyword>
<evidence type="ECO:0000256" key="2">
    <source>
        <dbReference type="ARBA" id="ARBA00004752"/>
    </source>
</evidence>
<dbReference type="Pfam" id="PF02875">
    <property type="entry name" value="Mur_ligase_C"/>
    <property type="match status" value="1"/>
</dbReference>
<evidence type="ECO:0000256" key="7">
    <source>
        <dbReference type="ARBA" id="ARBA00022840"/>
    </source>
</evidence>
<keyword evidence="9 10" id="KW-0133">Cell shape</keyword>
<dbReference type="InterPro" id="IPR005762">
    <property type="entry name" value="MurD"/>
</dbReference>
<dbReference type="InterPro" id="IPR036565">
    <property type="entry name" value="Mur-like_cat_sf"/>
</dbReference>
<dbReference type="GO" id="GO:0005737">
    <property type="term" value="C:cytoplasm"/>
    <property type="evidence" value="ECO:0007669"/>
    <property type="project" value="UniProtKB-SubCell"/>
</dbReference>
<comment type="catalytic activity">
    <reaction evidence="9 10">
        <text>UDP-N-acetyl-alpha-D-muramoyl-L-alanine + D-glutamate + ATP = UDP-N-acetyl-alpha-D-muramoyl-L-alanyl-D-glutamate + ADP + phosphate + H(+)</text>
        <dbReference type="Rhea" id="RHEA:16429"/>
        <dbReference type="ChEBI" id="CHEBI:15378"/>
        <dbReference type="ChEBI" id="CHEBI:29986"/>
        <dbReference type="ChEBI" id="CHEBI:30616"/>
        <dbReference type="ChEBI" id="CHEBI:43474"/>
        <dbReference type="ChEBI" id="CHEBI:83898"/>
        <dbReference type="ChEBI" id="CHEBI:83900"/>
        <dbReference type="ChEBI" id="CHEBI:456216"/>
        <dbReference type="EC" id="6.3.2.9"/>
    </reaction>
</comment>
<dbReference type="SUPFAM" id="SSF53244">
    <property type="entry name" value="MurD-like peptide ligases, peptide-binding domain"/>
    <property type="match status" value="1"/>
</dbReference>
<name>A0A445MVY9_9BACT</name>
<keyword evidence="8 9" id="KW-0131">Cell cycle</keyword>
<accession>A0A445MVY9</accession>
<evidence type="ECO:0000313" key="13">
    <source>
        <dbReference type="EMBL" id="SPD73626.1"/>
    </source>
</evidence>
<dbReference type="GO" id="GO:0071555">
    <property type="term" value="P:cell wall organization"/>
    <property type="evidence" value="ECO:0007669"/>
    <property type="project" value="UniProtKB-KW"/>
</dbReference>
<dbReference type="EMBL" id="OJIN01000103">
    <property type="protein sequence ID" value="SPD73626.1"/>
    <property type="molecule type" value="Genomic_DNA"/>
</dbReference>
<dbReference type="InterPro" id="IPR018109">
    <property type="entry name" value="Folylpolyglutamate_synth_CS"/>
</dbReference>
<evidence type="ECO:0000259" key="11">
    <source>
        <dbReference type="Pfam" id="PF02875"/>
    </source>
</evidence>
<evidence type="ECO:0000256" key="5">
    <source>
        <dbReference type="ARBA" id="ARBA00022618"/>
    </source>
</evidence>
<dbReference type="Gene3D" id="3.90.190.20">
    <property type="entry name" value="Mur ligase, C-terminal domain"/>
    <property type="match status" value="1"/>
</dbReference>
<dbReference type="EC" id="6.3.2.9" evidence="9 10"/>
<dbReference type="Gene3D" id="3.40.50.720">
    <property type="entry name" value="NAD(P)-binding Rossmann-like Domain"/>
    <property type="match status" value="1"/>
</dbReference>
<dbReference type="SUPFAM" id="SSF53623">
    <property type="entry name" value="MurD-like peptide ligases, catalytic domain"/>
    <property type="match status" value="1"/>
</dbReference>
<dbReference type="GO" id="GO:0051301">
    <property type="term" value="P:cell division"/>
    <property type="evidence" value="ECO:0007669"/>
    <property type="project" value="UniProtKB-KW"/>
</dbReference>
<protein>
    <recommendedName>
        <fullName evidence="9 10">UDP-N-acetylmuramoylalanine--D-glutamate ligase</fullName>
        <ecNumber evidence="9 10">6.3.2.9</ecNumber>
    </recommendedName>
    <alternativeName>
        <fullName evidence="9">D-glutamic acid-adding enzyme</fullName>
    </alternativeName>
    <alternativeName>
        <fullName evidence="9">UDP-N-acetylmuramoyl-L-alanyl-D-glutamate synthetase</fullName>
    </alternativeName>
</protein>
<dbReference type="InterPro" id="IPR004101">
    <property type="entry name" value="Mur_ligase_C"/>
</dbReference>
<feature type="binding site" evidence="9">
    <location>
        <begin position="122"/>
        <end position="128"/>
    </location>
    <ligand>
        <name>ATP</name>
        <dbReference type="ChEBI" id="CHEBI:30616"/>
    </ligand>
</feature>
<dbReference type="NCBIfam" id="TIGR01087">
    <property type="entry name" value="murD"/>
    <property type="match status" value="1"/>
</dbReference>
<reference evidence="13" key="1">
    <citation type="submission" date="2018-01" db="EMBL/GenBank/DDBJ databases">
        <authorList>
            <person name="Regsiter A."/>
            <person name="William W."/>
        </authorList>
    </citation>
    <scope>NUCLEOTIDE SEQUENCE</scope>
    <source>
        <strain evidence="13">TRIP AH-1</strain>
    </source>
</reference>
<gene>
    <name evidence="9 13" type="primary">murD</name>
    <name evidence="13" type="ORF">PITCH_A1910032</name>
</gene>
<dbReference type="PANTHER" id="PTHR43692">
    <property type="entry name" value="UDP-N-ACETYLMURAMOYLALANINE--D-GLUTAMATE LIGASE"/>
    <property type="match status" value="1"/>
</dbReference>
<evidence type="ECO:0000259" key="12">
    <source>
        <dbReference type="Pfam" id="PF08245"/>
    </source>
</evidence>
<keyword evidence="6 9" id="KW-0547">Nucleotide-binding</keyword>
<dbReference type="Gene3D" id="3.40.1190.10">
    <property type="entry name" value="Mur-like, catalytic domain"/>
    <property type="match status" value="1"/>
</dbReference>
<dbReference type="Pfam" id="PF21799">
    <property type="entry name" value="MurD-like_N"/>
    <property type="match status" value="1"/>
</dbReference>
<dbReference type="PANTHER" id="PTHR43692:SF1">
    <property type="entry name" value="UDP-N-ACETYLMURAMOYLALANINE--D-GLUTAMATE LIGASE"/>
    <property type="match status" value="1"/>
</dbReference>
<evidence type="ECO:0000256" key="8">
    <source>
        <dbReference type="ARBA" id="ARBA00023306"/>
    </source>
</evidence>
<organism evidence="13">
    <name type="scientific">uncultured Desulfobacterium sp</name>
    <dbReference type="NCBI Taxonomy" id="201089"/>
    <lineage>
        <taxon>Bacteria</taxon>
        <taxon>Pseudomonadati</taxon>
        <taxon>Thermodesulfobacteriota</taxon>
        <taxon>Desulfobacteria</taxon>
        <taxon>Desulfobacterales</taxon>
        <taxon>Desulfobacteriaceae</taxon>
        <taxon>Desulfobacterium</taxon>
        <taxon>environmental samples</taxon>
    </lineage>
</organism>
<keyword evidence="4 9" id="KW-0436">Ligase</keyword>
<dbReference type="SUPFAM" id="SSF51984">
    <property type="entry name" value="MurCD N-terminal domain"/>
    <property type="match status" value="1"/>
</dbReference>
<evidence type="ECO:0000256" key="3">
    <source>
        <dbReference type="ARBA" id="ARBA00022490"/>
    </source>
</evidence>
<dbReference type="InterPro" id="IPR013221">
    <property type="entry name" value="Mur_ligase_cen"/>
</dbReference>
<comment type="function">
    <text evidence="9 10">Cell wall formation. Catalyzes the addition of glutamate to the nucleotide precursor UDP-N-acetylmuramoyl-L-alanine (UMA).</text>
</comment>
<dbReference type="AlphaFoldDB" id="A0A445MVY9"/>
<feature type="domain" description="Mur ligase central" evidence="12">
    <location>
        <begin position="120"/>
        <end position="297"/>
    </location>
</feature>
<comment type="subcellular location">
    <subcellularLocation>
        <location evidence="1 9 10">Cytoplasm</location>
    </subcellularLocation>
</comment>
<dbReference type="UniPathway" id="UPA00219"/>
<dbReference type="GO" id="GO:0004326">
    <property type="term" value="F:tetrahydrofolylpolyglutamate synthase activity"/>
    <property type="evidence" value="ECO:0007669"/>
    <property type="project" value="InterPro"/>
</dbReference>
<evidence type="ECO:0000256" key="1">
    <source>
        <dbReference type="ARBA" id="ARBA00004496"/>
    </source>
</evidence>